<protein>
    <submittedName>
        <fullName evidence="3">DUF1659 domain-containing protein</fullName>
    </submittedName>
</protein>
<evidence type="ECO:0000259" key="1">
    <source>
        <dbReference type="Pfam" id="PF07872"/>
    </source>
</evidence>
<evidence type="ECO:0000313" key="4">
    <source>
        <dbReference type="Proteomes" id="UP000194154"/>
    </source>
</evidence>
<proteinExistence type="predicted"/>
<gene>
    <name evidence="3" type="ORF">GTN30_06740</name>
    <name evidence="2" type="ORF">MCCS_11730</name>
</gene>
<accession>A0A1W7AB33</accession>
<dbReference type="KEGG" id="mcak:MCCS_11730"/>
<reference evidence="2 4" key="1">
    <citation type="journal article" date="2017" name="Int. J. Syst. Evol. Microbiol.">
        <title>Macrococcus canis sp. nov., a skin bacterium associated with infections in dogs.</title>
        <authorList>
            <person name="Gobeli Brawand S."/>
            <person name="Cotting K."/>
            <person name="Gomez-Sanz E."/>
            <person name="Collaud A."/>
            <person name="Thomann A."/>
            <person name="Brodard I."/>
            <person name="Rodriguez-Campos S."/>
            <person name="Strauss C."/>
            <person name="Perreten V."/>
        </authorList>
    </citation>
    <scope>NUCLEOTIDE SEQUENCE [LARGE SCALE GENOMIC DNA]</scope>
    <source>
        <strain evidence="2 4">KM45013</strain>
    </source>
</reference>
<organism evidence="2 4">
    <name type="scientific">Macrococcoides canis</name>
    <dbReference type="NCBI Taxonomy" id="1855823"/>
    <lineage>
        <taxon>Bacteria</taxon>
        <taxon>Bacillati</taxon>
        <taxon>Bacillota</taxon>
        <taxon>Bacilli</taxon>
        <taxon>Bacillales</taxon>
        <taxon>Staphylococcaceae</taxon>
        <taxon>Macrococcoides</taxon>
    </lineage>
</organism>
<reference evidence="3" key="3">
    <citation type="journal article" date="2020" name="Antimicrob. Agents Chemother.">
        <title>The novel macrolide resistance genes mef(D), msr(F) and msr(H) are present on resistance islands in Macrococcus canis, Macrococcus caseolyticus and Staphylococcus aureus.</title>
        <authorList>
            <person name="Schwendener S."/>
            <person name="Dona V."/>
            <person name="Perreten V."/>
        </authorList>
    </citation>
    <scope>NUCLEOTIDE SEQUENCE</scope>
    <source>
        <strain evidence="3">Epi0076A</strain>
    </source>
</reference>
<dbReference type="OrthoDB" id="2418447at2"/>
<dbReference type="Proteomes" id="UP000501122">
    <property type="component" value="Chromosome"/>
</dbReference>
<evidence type="ECO:0000313" key="3">
    <source>
        <dbReference type="EMBL" id="QIH78366.1"/>
    </source>
</evidence>
<dbReference type="Pfam" id="PF07872">
    <property type="entry name" value="DUF1659"/>
    <property type="match status" value="1"/>
</dbReference>
<dbReference type="AlphaFoldDB" id="A0A1W7AB33"/>
<dbReference type="InterPro" id="IPR012454">
    <property type="entry name" value="DUF1659"/>
</dbReference>
<evidence type="ECO:0000313" key="2">
    <source>
        <dbReference type="EMBL" id="ARQ06819.1"/>
    </source>
</evidence>
<dbReference type="EMBL" id="CP047363">
    <property type="protein sequence ID" value="QIH78366.1"/>
    <property type="molecule type" value="Genomic_DNA"/>
</dbReference>
<dbReference type="STRING" id="1855823.MCCS_11730"/>
<keyword evidence="4" id="KW-1185">Reference proteome</keyword>
<reference evidence="2" key="2">
    <citation type="submission" date="2017-04" db="EMBL/GenBank/DDBJ databases">
        <authorList>
            <person name="Afonso C.L."/>
            <person name="Miller P.J."/>
            <person name="Scott M.A."/>
            <person name="Spackman E."/>
            <person name="Goraichik I."/>
            <person name="Dimitrov K.M."/>
            <person name="Suarez D.L."/>
            <person name="Swayne D.E."/>
        </authorList>
    </citation>
    <scope>NUCLEOTIDE SEQUENCE</scope>
    <source>
        <strain evidence="2">KM45013</strain>
    </source>
</reference>
<sequence length="66" mass="7596">MIKDIILELAFVKEVTEEGKSIMKTRRFNQVVLNITDEEARAFALLIARLTGEVYVSVNKIEKKEI</sequence>
<dbReference type="Proteomes" id="UP000194154">
    <property type="component" value="Chromosome"/>
</dbReference>
<dbReference type="EMBL" id="CP021059">
    <property type="protein sequence ID" value="ARQ06819.1"/>
    <property type="molecule type" value="Genomic_DNA"/>
</dbReference>
<feature type="domain" description="DUF1659" evidence="1">
    <location>
        <begin position="5"/>
        <end position="66"/>
    </location>
</feature>
<name>A0A1W7AB33_9STAP</name>
<dbReference type="RefSeq" id="WP_086042465.1">
    <property type="nucleotide sequence ID" value="NZ_CBCRZA010000005.1"/>
</dbReference>
<dbReference type="GeneID" id="35295302"/>